<dbReference type="RefSeq" id="WP_129206498.1">
    <property type="nucleotide sequence ID" value="NZ_BMGU01000001.1"/>
</dbReference>
<dbReference type="OrthoDB" id="9923229at2"/>
<reference evidence="1 2" key="1">
    <citation type="journal article" date="2016" name="Int. J. Syst. Evol. Microbiol.">
        <title>Acidipila dinghuensis sp. nov., an acidobacterium isolated from forest soil.</title>
        <authorList>
            <person name="Jiang Y.W."/>
            <person name="Wang J."/>
            <person name="Chen M.H."/>
            <person name="Lv Y.Y."/>
            <person name="Qiu L.H."/>
        </authorList>
    </citation>
    <scope>NUCLEOTIDE SEQUENCE [LARGE SCALE GENOMIC DNA]</scope>
    <source>
        <strain evidence="1 2">DHOF10</strain>
    </source>
</reference>
<organism evidence="1 2">
    <name type="scientific">Silvibacterium dinghuense</name>
    <dbReference type="NCBI Taxonomy" id="1560006"/>
    <lineage>
        <taxon>Bacteria</taxon>
        <taxon>Pseudomonadati</taxon>
        <taxon>Acidobacteriota</taxon>
        <taxon>Terriglobia</taxon>
        <taxon>Terriglobales</taxon>
        <taxon>Acidobacteriaceae</taxon>
        <taxon>Silvibacterium</taxon>
    </lineage>
</organism>
<dbReference type="Proteomes" id="UP000290253">
    <property type="component" value="Unassembled WGS sequence"/>
</dbReference>
<sequence length="69" mass="7836">MSQFEKLYHKVLTDAHFRKELVEDPHRALKSLDIEPTPEILDAIKQIEIAVEKLGIDLEGRPLGSAQLT</sequence>
<keyword evidence="2" id="KW-1185">Reference proteome</keyword>
<dbReference type="AlphaFoldDB" id="A0A4Q1SHA8"/>
<evidence type="ECO:0000313" key="1">
    <source>
        <dbReference type="EMBL" id="RXS96737.1"/>
    </source>
</evidence>
<dbReference type="NCBIfam" id="NF038399">
    <property type="entry name" value="NH_RiPP_Os17"/>
    <property type="match status" value="1"/>
</dbReference>
<dbReference type="EMBL" id="SDMK01000001">
    <property type="protein sequence ID" value="RXS96737.1"/>
    <property type="molecule type" value="Genomic_DNA"/>
</dbReference>
<evidence type="ECO:0000313" key="2">
    <source>
        <dbReference type="Proteomes" id="UP000290253"/>
    </source>
</evidence>
<gene>
    <name evidence="1" type="ORF">ESZ00_01960</name>
</gene>
<proteinExistence type="predicted"/>
<name>A0A4Q1SHA8_9BACT</name>
<protein>
    <submittedName>
        <fullName evidence="1">Uncharacterized protein</fullName>
    </submittedName>
</protein>
<accession>A0A4Q1SHA8</accession>
<comment type="caution">
    <text evidence="1">The sequence shown here is derived from an EMBL/GenBank/DDBJ whole genome shotgun (WGS) entry which is preliminary data.</text>
</comment>